<accession>A0A5N0EGG0</accession>
<sequence>MRTSKVLVGSAMAVAAAMQIGLGGIASAGEGEALSVSGVAVDSNGTTMTVLVGYTCAENSKHTMLSVVVAEDGEKGVTGTGTAKVDKSTCDGSAQQAMVKVEADTDADDKQLKWTKPGKGTVTVSFSDDIQFNTKTSGLQWVSGKGA</sequence>
<keyword evidence="1" id="KW-0732">Signal</keyword>
<evidence type="ECO:0000313" key="2">
    <source>
        <dbReference type="EMBL" id="KAA8888478.1"/>
    </source>
</evidence>
<keyword evidence="3" id="KW-1185">Reference proteome</keyword>
<reference evidence="2 3" key="1">
    <citation type="submission" date="2019-09" db="EMBL/GenBank/DDBJ databases">
        <authorList>
            <person name="Wang X."/>
        </authorList>
    </citation>
    <scope>NUCLEOTIDE SEQUENCE [LARGE SCALE GENOMIC DNA]</scope>
    <source>
        <strain evidence="2 3">CICC 11023</strain>
    </source>
</reference>
<dbReference type="EMBL" id="VXLC01000004">
    <property type="protein sequence ID" value="KAA8888478.1"/>
    <property type="molecule type" value="Genomic_DNA"/>
</dbReference>
<dbReference type="OrthoDB" id="9997200at2"/>
<proteinExistence type="predicted"/>
<protein>
    <submittedName>
        <fullName evidence="2">Uncharacterized protein</fullName>
    </submittedName>
</protein>
<feature type="chain" id="PRO_5024353736" evidence="1">
    <location>
        <begin position="29"/>
        <end position="147"/>
    </location>
</feature>
<comment type="caution">
    <text evidence="2">The sequence shown here is derived from an EMBL/GenBank/DDBJ whole genome shotgun (WGS) entry which is preliminary data.</text>
</comment>
<dbReference type="RefSeq" id="WP_150402643.1">
    <property type="nucleotide sequence ID" value="NZ_VXLC01000004.1"/>
</dbReference>
<dbReference type="Proteomes" id="UP000323876">
    <property type="component" value="Unassembled WGS sequence"/>
</dbReference>
<name>A0A5N0EGG0_9NOCA</name>
<dbReference type="AlphaFoldDB" id="A0A5N0EGG0"/>
<evidence type="ECO:0000313" key="3">
    <source>
        <dbReference type="Proteomes" id="UP000323876"/>
    </source>
</evidence>
<gene>
    <name evidence="2" type="ORF">F3087_15830</name>
</gene>
<organism evidence="2 3">
    <name type="scientific">Nocardia colli</name>
    <dbReference type="NCBI Taxonomy" id="2545717"/>
    <lineage>
        <taxon>Bacteria</taxon>
        <taxon>Bacillati</taxon>
        <taxon>Actinomycetota</taxon>
        <taxon>Actinomycetes</taxon>
        <taxon>Mycobacteriales</taxon>
        <taxon>Nocardiaceae</taxon>
        <taxon>Nocardia</taxon>
    </lineage>
</organism>
<evidence type="ECO:0000256" key="1">
    <source>
        <dbReference type="SAM" id="SignalP"/>
    </source>
</evidence>
<feature type="signal peptide" evidence="1">
    <location>
        <begin position="1"/>
        <end position="28"/>
    </location>
</feature>